<evidence type="ECO:0000256" key="1">
    <source>
        <dbReference type="SAM" id="MobiDB-lite"/>
    </source>
</evidence>
<dbReference type="AlphaFoldDB" id="A0A2X0RAX9"/>
<reference evidence="2" key="1">
    <citation type="submission" date="2018-05" db="EMBL/GenBank/DDBJ databases">
        <authorList>
            <person name="Lanie J.A."/>
            <person name="Ng W.-L."/>
            <person name="Kazmierczak K.M."/>
            <person name="Andrzejewski T.M."/>
            <person name="Davidsen T.M."/>
            <person name="Wayne K.J."/>
            <person name="Tettelin H."/>
            <person name="Glass J.I."/>
            <person name="Rusch D."/>
            <person name="Podicherti R."/>
            <person name="Tsui H.-C.T."/>
            <person name="Winkler M.E."/>
        </authorList>
    </citation>
    <scope>NUCLEOTIDE SEQUENCE</scope>
    <source>
        <strain evidence="2">KNB</strain>
    </source>
</reference>
<feature type="region of interest" description="Disordered" evidence="1">
    <location>
        <begin position="25"/>
        <end position="50"/>
    </location>
</feature>
<sequence>MADRLPKENASKSRDNRFIHSPFNVTIHFPGGDPKQTVRTPEHLEQLSIF</sequence>
<protein>
    <submittedName>
        <fullName evidence="2">Uncharacterized protein</fullName>
    </submittedName>
</protein>
<name>A0A2X0RAX9_9PROT</name>
<dbReference type="EMBL" id="LS423452">
    <property type="protein sequence ID" value="SPS04734.1"/>
    <property type="molecule type" value="Genomic_DNA"/>
</dbReference>
<gene>
    <name evidence="2" type="ORF">NITFAB_0323</name>
</gene>
<accession>A0A2X0RAX9</accession>
<proteinExistence type="predicted"/>
<feature type="compositionally biased region" description="Basic and acidic residues" evidence="1">
    <location>
        <begin position="40"/>
        <end position="50"/>
    </location>
</feature>
<evidence type="ECO:0000313" key="2">
    <source>
        <dbReference type="EMBL" id="SPS04734.1"/>
    </source>
</evidence>
<organism evidence="2">
    <name type="scientific">Candidatus Nitrotoga fabula</name>
    <dbReference type="NCBI Taxonomy" id="2182327"/>
    <lineage>
        <taxon>Bacteria</taxon>
        <taxon>Pseudomonadati</taxon>
        <taxon>Pseudomonadota</taxon>
        <taxon>Betaproteobacteria</taxon>
        <taxon>Nitrosomonadales</taxon>
        <taxon>Gallionellaceae</taxon>
        <taxon>Candidatus Nitrotoga</taxon>
    </lineage>
</organism>